<comment type="caution">
    <text evidence="2">The sequence shown here is derived from an EMBL/GenBank/DDBJ whole genome shotgun (WGS) entry which is preliminary data.</text>
</comment>
<organism evidence="2 3">
    <name type="scientific">Mycena chlorophos</name>
    <name type="common">Agaric fungus</name>
    <name type="synonym">Agaricus chlorophos</name>
    <dbReference type="NCBI Taxonomy" id="658473"/>
    <lineage>
        <taxon>Eukaryota</taxon>
        <taxon>Fungi</taxon>
        <taxon>Dikarya</taxon>
        <taxon>Basidiomycota</taxon>
        <taxon>Agaricomycotina</taxon>
        <taxon>Agaricomycetes</taxon>
        <taxon>Agaricomycetidae</taxon>
        <taxon>Agaricales</taxon>
        <taxon>Marasmiineae</taxon>
        <taxon>Mycenaceae</taxon>
        <taxon>Mycena</taxon>
    </lineage>
</organism>
<protein>
    <submittedName>
        <fullName evidence="2">Uncharacterized protein</fullName>
    </submittedName>
</protein>
<proteinExistence type="predicted"/>
<dbReference type="Proteomes" id="UP000613580">
    <property type="component" value="Unassembled WGS sequence"/>
</dbReference>
<accession>A0A8H6TIN6</accession>
<feature type="region of interest" description="Disordered" evidence="1">
    <location>
        <begin position="133"/>
        <end position="187"/>
    </location>
</feature>
<dbReference type="OrthoDB" id="3063614at2759"/>
<sequence length="408" mass="44363">MTTTSFRATPAVGSTHVLCMDCAWRTHPRRIPSASGGKCTECGRWFASSMGAPGMPMGMQPQAGTTPYASWTTPGYAPHPMAMPVPIPMYHPYPIPMSAHPHPHPHPPHPSSPAHAQIQVPVVFRDWRGYDVHAPEPSHSPAVAGTPIVHLPTPAPSSGSAPRPRKRRKKNPVGEDTPKAVPRPYVLPDPRAIPKPVVIPYATVHGPAPEPIKYQTLSTLLQDLNRLVCTPHEGREFHFVGTYTIVAEVFPDEEQQAKALEERVRDVAWEVCMQTVVDVNVPELKIKSFAGSRGKLETTLPTALAAGVSSTPWTFTGISSPPCPHCTHTLSIHVTRLSQRELDAVPGWARGRHGALLKEKETEEGRQTLSKVLRVGAERVVIGLRHSVPEATIATPLPSVPTVNGRSR</sequence>
<dbReference type="AlphaFoldDB" id="A0A8H6TIN6"/>
<evidence type="ECO:0000256" key="1">
    <source>
        <dbReference type="SAM" id="MobiDB-lite"/>
    </source>
</evidence>
<evidence type="ECO:0000313" key="2">
    <source>
        <dbReference type="EMBL" id="KAF7317382.1"/>
    </source>
</evidence>
<name>A0A8H6TIN6_MYCCL</name>
<dbReference type="EMBL" id="JACAZE010000005">
    <property type="protein sequence ID" value="KAF7317382.1"/>
    <property type="molecule type" value="Genomic_DNA"/>
</dbReference>
<keyword evidence="3" id="KW-1185">Reference proteome</keyword>
<reference evidence="2" key="1">
    <citation type="submission" date="2020-05" db="EMBL/GenBank/DDBJ databases">
        <title>Mycena genomes resolve the evolution of fungal bioluminescence.</title>
        <authorList>
            <person name="Tsai I.J."/>
        </authorList>
    </citation>
    <scope>NUCLEOTIDE SEQUENCE</scope>
    <source>
        <strain evidence="2">110903Hualien_Pintung</strain>
    </source>
</reference>
<evidence type="ECO:0000313" key="3">
    <source>
        <dbReference type="Proteomes" id="UP000613580"/>
    </source>
</evidence>
<gene>
    <name evidence="2" type="ORF">HMN09_00474500</name>
</gene>